<evidence type="ECO:0000256" key="4">
    <source>
        <dbReference type="ARBA" id="ARBA00023004"/>
    </source>
</evidence>
<dbReference type="InterPro" id="IPR008979">
    <property type="entry name" value="Galactose-bd-like_sf"/>
</dbReference>
<keyword evidence="6" id="KW-0732">Signal</keyword>
<name>A0ABU5MW72_9BACT</name>
<dbReference type="SUPFAM" id="SSF51905">
    <property type="entry name" value="FAD/NAD(P)-binding domain"/>
    <property type="match status" value="1"/>
</dbReference>
<keyword evidence="5" id="KW-0411">Iron-sulfur</keyword>
<evidence type="ECO:0000256" key="1">
    <source>
        <dbReference type="ARBA" id="ARBA00022485"/>
    </source>
</evidence>
<feature type="signal peptide" evidence="6">
    <location>
        <begin position="1"/>
        <end position="22"/>
    </location>
</feature>
<dbReference type="InterPro" id="IPR013320">
    <property type="entry name" value="ConA-like_dom_sf"/>
</dbReference>
<keyword evidence="1" id="KW-0004">4Fe-4S</keyword>
<dbReference type="Proteomes" id="UP001290861">
    <property type="component" value="Unassembled WGS sequence"/>
</dbReference>
<dbReference type="SUPFAM" id="SSF49785">
    <property type="entry name" value="Galactose-binding domain-like"/>
    <property type="match status" value="1"/>
</dbReference>
<keyword evidence="2" id="KW-0479">Metal-binding</keyword>
<gene>
    <name evidence="8" type="ORF">P9H32_07340</name>
</gene>
<evidence type="ECO:0000256" key="2">
    <source>
        <dbReference type="ARBA" id="ARBA00022723"/>
    </source>
</evidence>
<evidence type="ECO:0000256" key="3">
    <source>
        <dbReference type="ARBA" id="ARBA00023002"/>
    </source>
</evidence>
<dbReference type="PROSITE" id="PS50022">
    <property type="entry name" value="FA58C_3"/>
    <property type="match status" value="1"/>
</dbReference>
<proteinExistence type="predicted"/>
<dbReference type="Pfam" id="PF13385">
    <property type="entry name" value="Laminin_G_3"/>
    <property type="match status" value="1"/>
</dbReference>
<keyword evidence="4" id="KW-0408">Iron</keyword>
<protein>
    <submittedName>
        <fullName evidence="8">FAD-dependent oxidoreductase</fullName>
    </submittedName>
</protein>
<dbReference type="PANTHER" id="PTHR43498:SF1">
    <property type="entry name" value="COB--COM HETERODISULFIDE REDUCTASE IRON-SULFUR SUBUNIT A"/>
    <property type="match status" value="1"/>
</dbReference>
<dbReference type="SUPFAM" id="SSF49899">
    <property type="entry name" value="Concanavalin A-like lectins/glucanases"/>
    <property type="match status" value="1"/>
</dbReference>
<keyword evidence="9" id="KW-1185">Reference proteome</keyword>
<dbReference type="PANTHER" id="PTHR43498">
    <property type="entry name" value="FERREDOXIN:COB-COM HETERODISULFIDE REDUCTASE SUBUNIT A"/>
    <property type="match status" value="1"/>
</dbReference>
<dbReference type="EMBL" id="JARVCO010000008">
    <property type="protein sequence ID" value="MDZ8118443.1"/>
    <property type="molecule type" value="Genomic_DNA"/>
</dbReference>
<dbReference type="Gene3D" id="2.60.120.260">
    <property type="entry name" value="Galactose-binding domain-like"/>
    <property type="match status" value="2"/>
</dbReference>
<organism evidence="8 9">
    <name type="scientific">Pontiella agarivorans</name>
    <dbReference type="NCBI Taxonomy" id="3038953"/>
    <lineage>
        <taxon>Bacteria</taxon>
        <taxon>Pseudomonadati</taxon>
        <taxon>Kiritimatiellota</taxon>
        <taxon>Kiritimatiellia</taxon>
        <taxon>Kiritimatiellales</taxon>
        <taxon>Pontiellaceae</taxon>
        <taxon>Pontiella</taxon>
    </lineage>
</organism>
<dbReference type="InterPro" id="IPR039650">
    <property type="entry name" value="HdrA-like"/>
</dbReference>
<dbReference type="InterPro" id="IPR036188">
    <property type="entry name" value="FAD/NAD-bd_sf"/>
</dbReference>
<dbReference type="Pfam" id="PF12831">
    <property type="entry name" value="FAD_oxidored"/>
    <property type="match status" value="1"/>
</dbReference>
<evidence type="ECO:0000313" key="8">
    <source>
        <dbReference type="EMBL" id="MDZ8118443.1"/>
    </source>
</evidence>
<evidence type="ECO:0000259" key="7">
    <source>
        <dbReference type="PROSITE" id="PS50022"/>
    </source>
</evidence>
<evidence type="ECO:0000256" key="5">
    <source>
        <dbReference type="ARBA" id="ARBA00023014"/>
    </source>
</evidence>
<reference evidence="8 9" key="1">
    <citation type="journal article" date="2024" name="Appl. Environ. Microbiol.">
        <title>Pontiella agarivorans sp. nov., a novel marine anaerobic bacterium capable of degrading macroalgal polysaccharides and fixing nitrogen.</title>
        <authorList>
            <person name="Liu N."/>
            <person name="Kivenson V."/>
            <person name="Peng X."/>
            <person name="Cui Z."/>
            <person name="Lankiewicz T.S."/>
            <person name="Gosselin K.M."/>
            <person name="English C.J."/>
            <person name="Blair E.M."/>
            <person name="O'Malley M.A."/>
            <person name="Valentine D.L."/>
        </authorList>
    </citation>
    <scope>NUCLEOTIDE SEQUENCE [LARGE SCALE GENOMIC DNA]</scope>
    <source>
        <strain evidence="8 9">NLcol2</strain>
    </source>
</reference>
<dbReference type="Gene3D" id="2.60.120.200">
    <property type="match status" value="1"/>
</dbReference>
<evidence type="ECO:0000256" key="6">
    <source>
        <dbReference type="SAM" id="SignalP"/>
    </source>
</evidence>
<feature type="domain" description="F5/8 type C" evidence="7">
    <location>
        <begin position="832"/>
        <end position="999"/>
    </location>
</feature>
<dbReference type="Pfam" id="PF00754">
    <property type="entry name" value="F5_F8_type_C"/>
    <property type="match status" value="1"/>
</dbReference>
<evidence type="ECO:0000313" key="9">
    <source>
        <dbReference type="Proteomes" id="UP001290861"/>
    </source>
</evidence>
<comment type="caution">
    <text evidence="8">The sequence shown here is derived from an EMBL/GenBank/DDBJ whole genome shotgun (WGS) entry which is preliminary data.</text>
</comment>
<dbReference type="Gene3D" id="3.50.50.60">
    <property type="entry name" value="FAD/NAD(P)-binding domain"/>
    <property type="match status" value="1"/>
</dbReference>
<sequence>MKKLFYALVAGIALVSAGPAQADPDIRTYWKMDEGTGQTVKDSSGSGNTLHLTNFAWAAGVNSPAVTMKTDGLIAAENSKSLNPARAISVEGWVAPWQPNYNDSPTWIHKEGAYSLGFIPGGKIGATIWIDGKAHTVKSKKSNFPKAVWIYAAATYNGKKLTLYIDGEKDAELPVSGKIDASKEPVFVGSRNGKHVLWNSIDEVRISGKALNPEFIAETHLAGRFEVERADARFQAFFHKGEKRKAKEVVPGYIWIDAEDFDEYGGWWLETQFVPQVGSPYMLAAGTGEPVEDAVTKINIEKAGTYKLWVRSRNWIKEHNPGTFNVLVNGQKSETVFGTEPIQEWVWEDGGTFELGVGEVELRLHDLTGWYGRCDAIILTRDMVYVPPFVFDGYKGEQRRLTGRGADEVTVGDYDVIVVGAGAAGINAAIASARTGAKTALIQNRPMIGGNNSTEMGVPILGPADFGKKNAREGGLNEEIGRLRSYNFMKKWSNGAEVVAAQEENLTVFLNTHVYDVERTDGNRITAVRAFDMIDGHLTRYTGKQFIDCTGDGWIGYYAGAELLRGREPSWMFNESNAPEDGDIFTMSGALFHSSKLAYGSVDMGKPAPFKTPDWVWDLSDNTEALEARNGVESSWKSGTWWHENRNEVDDLWDPEAARDGLINVSISYWNWIKNVSKFKEKAANRKLTQLPLTNAKRETQRLVGDHILTQDDVLEARHFDDAIGNGGWGLDIHHPEGIFSKDGPFDFNTHTPLYNIPFRILYSRNVPNLFMAGRNVSCSHVALGTLRVQATTGVMGQAAGTAAAMCVQKETDPRGIYEHHIPELQQQLLKDDMYIIGLRNEDPNDLALMASVSASSEKSALFSAQNVINGVTRIVDDEMNMWASDPDEELPQWIELDFSGKKKLNAVYLTFDTDVNEAKRATWEWKKEHRMPPEAARDYQVQIKTGNRWKTVADVKNNYQRRRIHRFKTIDTDMIRVVITATNGDPSARIYEVRAYNE</sequence>
<keyword evidence="3" id="KW-0560">Oxidoreductase</keyword>
<dbReference type="InterPro" id="IPR000421">
    <property type="entry name" value="FA58C"/>
</dbReference>
<accession>A0ABU5MW72</accession>
<feature type="chain" id="PRO_5045175822" evidence="6">
    <location>
        <begin position="23"/>
        <end position="999"/>
    </location>
</feature>